<dbReference type="GO" id="GO:0005886">
    <property type="term" value="C:plasma membrane"/>
    <property type="evidence" value="ECO:0007669"/>
    <property type="project" value="UniProtKB-SubCell"/>
</dbReference>
<dbReference type="OrthoDB" id="9763654at2"/>
<feature type="transmembrane region" description="Helical" evidence="5">
    <location>
        <begin position="257"/>
        <end position="279"/>
    </location>
</feature>
<gene>
    <name evidence="7" type="ORF">BSZ40_05990</name>
</gene>
<keyword evidence="8" id="KW-1185">Reference proteome</keyword>
<dbReference type="GO" id="GO:0005576">
    <property type="term" value="C:extracellular region"/>
    <property type="evidence" value="ECO:0007669"/>
    <property type="project" value="TreeGrafter"/>
</dbReference>
<keyword evidence="3 5" id="KW-1133">Transmembrane helix</keyword>
<organism evidence="7 8">
    <name type="scientific">Buchananella hordeovulneris</name>
    <dbReference type="NCBI Taxonomy" id="52770"/>
    <lineage>
        <taxon>Bacteria</taxon>
        <taxon>Bacillati</taxon>
        <taxon>Actinomycetota</taxon>
        <taxon>Actinomycetes</taxon>
        <taxon>Actinomycetales</taxon>
        <taxon>Actinomycetaceae</taxon>
        <taxon>Buchananella</taxon>
    </lineage>
</organism>
<dbReference type="PANTHER" id="PTHR39344:SF1">
    <property type="entry name" value="UPF0182 PROTEIN SLL1060"/>
    <property type="match status" value="1"/>
</dbReference>
<comment type="caution">
    <text evidence="7">The sequence shown here is derived from an EMBL/GenBank/DDBJ whole genome shotgun (WGS) entry which is preliminary data.</text>
</comment>
<dbReference type="InParanoid" id="A0A1Q5PW59"/>
<feature type="transmembrane region" description="Helical" evidence="5">
    <location>
        <begin position="41"/>
        <end position="60"/>
    </location>
</feature>
<evidence type="ECO:0000256" key="1">
    <source>
        <dbReference type="ARBA" id="ARBA00022475"/>
    </source>
</evidence>
<evidence type="ECO:0000256" key="3">
    <source>
        <dbReference type="ARBA" id="ARBA00022989"/>
    </source>
</evidence>
<keyword evidence="1 5" id="KW-1003">Cell membrane</keyword>
<comment type="similarity">
    <text evidence="5">Belongs to the UPF0182 family.</text>
</comment>
<evidence type="ECO:0000256" key="6">
    <source>
        <dbReference type="SAM" id="MobiDB-lite"/>
    </source>
</evidence>
<dbReference type="Proteomes" id="UP000185612">
    <property type="component" value="Unassembled WGS sequence"/>
</dbReference>
<dbReference type="InterPro" id="IPR005372">
    <property type="entry name" value="UPF0182"/>
</dbReference>
<evidence type="ECO:0000256" key="5">
    <source>
        <dbReference type="HAMAP-Rule" id="MF_01600"/>
    </source>
</evidence>
<feature type="transmembrane region" description="Helical" evidence="5">
    <location>
        <begin position="154"/>
        <end position="172"/>
    </location>
</feature>
<accession>A0A1Q5PW59</accession>
<feature type="region of interest" description="Disordered" evidence="6">
    <location>
        <begin position="860"/>
        <end position="900"/>
    </location>
</feature>
<comment type="caution">
    <text evidence="5">Lacks conserved residue(s) required for the propagation of feature annotation.</text>
</comment>
<feature type="transmembrane region" description="Helical" evidence="5">
    <location>
        <begin position="90"/>
        <end position="109"/>
    </location>
</feature>
<keyword evidence="2 5" id="KW-0812">Transmembrane</keyword>
<evidence type="ECO:0000313" key="8">
    <source>
        <dbReference type="Proteomes" id="UP000185612"/>
    </source>
</evidence>
<name>A0A1Q5PW59_9ACTO</name>
<evidence type="ECO:0000313" key="7">
    <source>
        <dbReference type="EMBL" id="OKL51702.1"/>
    </source>
</evidence>
<proteinExistence type="inferred from homology"/>
<keyword evidence="4 5" id="KW-0472">Membrane</keyword>
<feature type="transmembrane region" description="Helical" evidence="5">
    <location>
        <begin position="225"/>
        <end position="251"/>
    </location>
</feature>
<evidence type="ECO:0000256" key="4">
    <source>
        <dbReference type="ARBA" id="ARBA00023136"/>
    </source>
</evidence>
<dbReference type="EMBL" id="MQVS01000005">
    <property type="protein sequence ID" value="OKL51702.1"/>
    <property type="molecule type" value="Genomic_DNA"/>
</dbReference>
<evidence type="ECO:0000256" key="2">
    <source>
        <dbReference type="ARBA" id="ARBA00022692"/>
    </source>
</evidence>
<feature type="compositionally biased region" description="Acidic residues" evidence="6">
    <location>
        <begin position="874"/>
        <end position="883"/>
    </location>
</feature>
<dbReference type="PANTHER" id="PTHR39344">
    <property type="entry name" value="UPF0182 PROTEIN SLL1060"/>
    <property type="match status" value="1"/>
</dbReference>
<protein>
    <recommendedName>
        <fullName evidence="5">UPF0182 protein BSZ40_05990</fullName>
    </recommendedName>
</protein>
<dbReference type="AlphaFoldDB" id="A0A1Q5PW59"/>
<reference evidence="8" key="1">
    <citation type="submission" date="2016-12" db="EMBL/GenBank/DDBJ databases">
        <authorList>
            <person name="Meng X."/>
        </authorList>
    </citation>
    <scope>NUCLEOTIDE SEQUENCE [LARGE SCALE GENOMIC DNA]</scope>
    <source>
        <strain evidence="8">DSM 20732</strain>
    </source>
</reference>
<dbReference type="Pfam" id="PF03699">
    <property type="entry name" value="UPF0182"/>
    <property type="match status" value="1"/>
</dbReference>
<comment type="subcellular location">
    <subcellularLocation>
        <location evidence="5">Cell membrane</location>
        <topology evidence="5">Multi-pass membrane protein</topology>
    </subcellularLocation>
</comment>
<sequence length="972" mass="105151">MLGVLAAGLLLAAKVWTEVLWFRQLGFTRVLLVEWGAKVGLFVVGFLVVGGVVWLALTLAHRSRPPASRLGPSDAVVASYRKQFEPLRRLSFLGVAAALGVLGGVNLAANWSTVLTFWYRSSFGVNDPQFGLDISFFVFTLPLLRLIQGTLLTLTVLCLVAVLVIQYLYGGISVVDKVISRAAWAQLSVLAAVAMALVGVKYWLDRYSLLLRQNSRFAGASYSDVHAVLPARAILAAIALVVVALFVTAVFRQSWKLPIAGIVVMVASGLVIGTAYPAIVQRFTVVPNAQEAEAPYIQRNIDATLAAYGLQNVETQTYQATTTASSGQLREDSESTASVRLLDPNIISPTFRQLQQNRQYYGFSRELNVDRYLVEGKRRDTVIAVRELNQDGLGAEQRTWVNDHTVYTHGFGVVAAYGNATATDGRPAFWEQGIPSQGDLGEYEPRVYFGKHSPAYSIVGAPEGAAPQELDYPDDKAANGQVNTTYKGDGGPSVGNFFHKLLFAMRFKSLEILFSDQVNSHSQILFDRDPHVRVAKVAPWLTLDEEAYPAVVDRDDNPATPKELVWIVDGYTTTNSYPYSARASMSALVNSQTGWVSAPQEVNYIRNSVKAVVNAYDGSVTLYQWDENDPLVRTWGKVFGGTVTPLSEVSGDLMSHFRYPEDLFTVQRELLGRYHVTDARSFYSGGDFWKQPADPSNPAEGRAQTPYYLTLQMPGQDTAEFSLTSVFIPGGNDTRNVLTGFVAVDSETGSEPGKIREGFGKIRLLELPRDLTVPGPGQVKNIFDSTSRVSTELNLLSQNSSQVVRGNLLTLPVGGGLLYVQPIYVQSAQGTQYPLLRSVLVAFGEQVGFAPTLSEALDQVFGGDSGATTGQETVPDEALEPEEGQTPAPDQGTAPGGTTTVDAGAAARLEQALQRAAAAMKQSDEAMRAGDWTAYGQAQDALDKALQEAFAAQAELGGQATPAPTPAPTPAG</sequence>
<feature type="transmembrane region" description="Helical" evidence="5">
    <location>
        <begin position="184"/>
        <end position="204"/>
    </location>
</feature>
<dbReference type="HAMAP" id="MF_01600">
    <property type="entry name" value="UPF0182"/>
    <property type="match status" value="1"/>
</dbReference>